<dbReference type="InterPro" id="IPR025751">
    <property type="entry name" value="RsbRD_N_dom"/>
</dbReference>
<comment type="caution">
    <text evidence="2">The sequence shown here is derived from an EMBL/GenBank/DDBJ whole genome shotgun (WGS) entry which is preliminary data.</text>
</comment>
<evidence type="ECO:0000313" key="3">
    <source>
        <dbReference type="Proteomes" id="UP000246278"/>
    </source>
</evidence>
<dbReference type="Pfam" id="PF14361">
    <property type="entry name" value="RsbRD_N"/>
    <property type="match status" value="1"/>
</dbReference>
<dbReference type="OrthoDB" id="595298at2"/>
<keyword evidence="3" id="KW-1185">Reference proteome</keyword>
<reference evidence="3" key="1">
    <citation type="submission" date="2017-10" db="EMBL/GenBank/DDBJ databases">
        <authorList>
            <person name="Gaisin V.A."/>
            <person name="Rysina M.S."/>
            <person name="Grouzdev D.S."/>
        </authorList>
    </citation>
    <scope>NUCLEOTIDE SEQUENCE [LARGE SCALE GENOMIC DNA]</scope>
    <source>
        <strain evidence="3">V1</strain>
    </source>
</reference>
<feature type="domain" description="RsbT co-antagonist protein RsbRD N-terminal" evidence="1">
    <location>
        <begin position="18"/>
        <end position="132"/>
    </location>
</feature>
<name>A0A317T5Z9_9CHLB</name>
<proteinExistence type="predicted"/>
<dbReference type="EMBL" id="PDNZ01000009">
    <property type="protein sequence ID" value="PWW81147.1"/>
    <property type="molecule type" value="Genomic_DNA"/>
</dbReference>
<dbReference type="RefSeq" id="WP_110024128.1">
    <property type="nucleotide sequence ID" value="NZ_PDNZ01000009.1"/>
</dbReference>
<evidence type="ECO:0000313" key="2">
    <source>
        <dbReference type="EMBL" id="PWW81147.1"/>
    </source>
</evidence>
<protein>
    <recommendedName>
        <fullName evidence="1">RsbT co-antagonist protein RsbRD N-terminal domain-containing protein</fullName>
    </recommendedName>
</protein>
<organism evidence="2 3">
    <name type="scientific">Prosthecochloris marina</name>
    <dbReference type="NCBI Taxonomy" id="2017681"/>
    <lineage>
        <taxon>Bacteria</taxon>
        <taxon>Pseudomonadati</taxon>
        <taxon>Chlorobiota</taxon>
        <taxon>Chlorobiia</taxon>
        <taxon>Chlorobiales</taxon>
        <taxon>Chlorobiaceae</taxon>
        <taxon>Prosthecochloris</taxon>
    </lineage>
</organism>
<sequence length="151" mass="17709">MNKEYIRLIRKNRSLVLERWRQSVLAFFPQKMHSATPLAEALSEVLAEILDALGESPERVGETVNRISRILAVQNFPPSKAMSLFFELKSILREMAPGNEKKKHWEEFQASIEHLTLQAFDSYMVHREKIYQLKVEESKRQTFMMSRRAKA</sequence>
<evidence type="ECO:0000259" key="1">
    <source>
        <dbReference type="Pfam" id="PF14361"/>
    </source>
</evidence>
<dbReference type="Proteomes" id="UP000246278">
    <property type="component" value="Unassembled WGS sequence"/>
</dbReference>
<accession>A0A317T5Z9</accession>
<gene>
    <name evidence="2" type="ORF">CR164_11410</name>
</gene>
<dbReference type="AlphaFoldDB" id="A0A317T5Z9"/>